<dbReference type="GeneID" id="8740442"/>
<evidence type="ECO:0000313" key="1">
    <source>
        <dbReference type="EMBL" id="ADB58791.1"/>
    </source>
</evidence>
<accession>D2RF97</accession>
<sequence length="186" mass="21992">MRMELLYYNASRFSQIVSRVQGTIAEMKKHANGFERDCLNYVINRLTEIKCQMKFSRLLFDTGVKHVVVNDVDKIVRIGSEFKGIFELKVRRKNDRYIKINFAQLQTYRYLTNALGVPVYYLIFLPGNRYQLFEVGDFENEDFVAKYIDSPVKHLSDRFAIIDTRKHLIKSRDEVVQELHDILTIL</sequence>
<dbReference type="EMBL" id="CP001857">
    <property type="protein sequence ID" value="ADB58791.1"/>
    <property type="molecule type" value="Genomic_DNA"/>
</dbReference>
<dbReference type="Proteomes" id="UP000001901">
    <property type="component" value="Chromosome"/>
</dbReference>
<dbReference type="eggNOG" id="arCOG07102">
    <property type="taxonomic scope" value="Archaea"/>
</dbReference>
<dbReference type="AlphaFoldDB" id="D2RF97"/>
<dbReference type="OrthoDB" id="51102at2157"/>
<proteinExistence type="predicted"/>
<gene>
    <name evidence="1" type="ordered locus">Arcpr_1747</name>
</gene>
<organism evidence="1 2">
    <name type="scientific">Archaeoglobus profundus (strain DSM 5631 / JCM 9629 / NBRC 100127 / Av18)</name>
    <dbReference type="NCBI Taxonomy" id="572546"/>
    <lineage>
        <taxon>Archaea</taxon>
        <taxon>Methanobacteriati</taxon>
        <taxon>Methanobacteriota</taxon>
        <taxon>Archaeoglobi</taxon>
        <taxon>Archaeoglobales</taxon>
        <taxon>Archaeoglobaceae</taxon>
        <taxon>Archaeoglobus</taxon>
    </lineage>
</organism>
<dbReference type="PaxDb" id="572546-Arcpr_1747"/>
<dbReference type="HOGENOM" id="CLU_1451348_0_0_2"/>
<dbReference type="KEGG" id="apo:Arcpr_1747"/>
<protein>
    <submittedName>
        <fullName evidence="1">Uncharacterized protein</fullName>
    </submittedName>
</protein>
<keyword evidence="2" id="KW-1185">Reference proteome</keyword>
<evidence type="ECO:0000313" key="2">
    <source>
        <dbReference type="Proteomes" id="UP000001901"/>
    </source>
</evidence>
<dbReference type="STRING" id="572546.Arcpr_1747"/>
<reference evidence="1 2" key="1">
    <citation type="journal article" date="2010" name="Stand. Genomic Sci.">
        <title>Complete genome sequence of Archaeoglobus profundus type strain (AV18).</title>
        <authorList>
            <person name="von Jan M."/>
            <person name="Lapidus A."/>
            <person name="Del Rio T.G."/>
            <person name="Copeland A."/>
            <person name="Tice H."/>
            <person name="Cheng J.F."/>
            <person name="Lucas S."/>
            <person name="Chen F."/>
            <person name="Nolan M."/>
            <person name="Goodwin L."/>
            <person name="Han C."/>
            <person name="Pitluck S."/>
            <person name="Liolios K."/>
            <person name="Ivanova N."/>
            <person name="Mavromatis K."/>
            <person name="Ovchinnikova G."/>
            <person name="Chertkov O."/>
            <person name="Pati A."/>
            <person name="Chen A."/>
            <person name="Palaniappan K."/>
            <person name="Land M."/>
            <person name="Hauser L."/>
            <person name="Chang Y.J."/>
            <person name="Jeffries C.D."/>
            <person name="Saunders E."/>
            <person name="Brettin T."/>
            <person name="Detter J.C."/>
            <person name="Chain P."/>
            <person name="Eichinger K."/>
            <person name="Huber H."/>
            <person name="Spring S."/>
            <person name="Rohde M."/>
            <person name="Goker M."/>
            <person name="Wirth R."/>
            <person name="Woyke T."/>
            <person name="Bristow J."/>
            <person name="Eisen J.A."/>
            <person name="Markowitz V."/>
            <person name="Hugenholtz P."/>
            <person name="Kyrpides N.C."/>
            <person name="Klenk H.P."/>
        </authorList>
    </citation>
    <scope>NUCLEOTIDE SEQUENCE [LARGE SCALE GENOMIC DNA]</scope>
    <source>
        <strain evidence="2">DSM 5631 / JCM 9629 / NBRC 100127 / Av18</strain>
    </source>
</reference>
<name>D2RF97_ARCPA</name>
<dbReference type="RefSeq" id="WP_012941126.1">
    <property type="nucleotide sequence ID" value="NC_013741.1"/>
</dbReference>